<dbReference type="EMBL" id="QKWP01002696">
    <property type="protein sequence ID" value="RIB02439.1"/>
    <property type="molecule type" value="Genomic_DNA"/>
</dbReference>
<dbReference type="Proteomes" id="UP000266673">
    <property type="component" value="Unassembled WGS sequence"/>
</dbReference>
<evidence type="ECO:0008006" key="3">
    <source>
        <dbReference type="Google" id="ProtNLM"/>
    </source>
</evidence>
<reference evidence="1 2" key="1">
    <citation type="submission" date="2018-06" db="EMBL/GenBank/DDBJ databases">
        <title>Comparative genomics reveals the genomic features of Rhizophagus irregularis, R. cerebriforme, R. diaphanum and Gigaspora rosea, and their symbiotic lifestyle signature.</title>
        <authorList>
            <person name="Morin E."/>
            <person name="San Clemente H."/>
            <person name="Chen E.C.H."/>
            <person name="De La Providencia I."/>
            <person name="Hainaut M."/>
            <person name="Kuo A."/>
            <person name="Kohler A."/>
            <person name="Murat C."/>
            <person name="Tang N."/>
            <person name="Roy S."/>
            <person name="Loubradou J."/>
            <person name="Henrissat B."/>
            <person name="Grigoriev I.V."/>
            <person name="Corradi N."/>
            <person name="Roux C."/>
            <person name="Martin F.M."/>
        </authorList>
    </citation>
    <scope>NUCLEOTIDE SEQUENCE [LARGE SCALE GENOMIC DNA]</scope>
    <source>
        <strain evidence="1 2">DAOM 194757</strain>
    </source>
</reference>
<comment type="caution">
    <text evidence="1">The sequence shown here is derived from an EMBL/GenBank/DDBJ whole genome shotgun (WGS) entry which is preliminary data.</text>
</comment>
<proteinExistence type="predicted"/>
<dbReference type="OrthoDB" id="2442728at2759"/>
<evidence type="ECO:0000313" key="2">
    <source>
        <dbReference type="Proteomes" id="UP000266673"/>
    </source>
</evidence>
<organism evidence="1 2">
    <name type="scientific">Gigaspora rosea</name>
    <dbReference type="NCBI Taxonomy" id="44941"/>
    <lineage>
        <taxon>Eukaryota</taxon>
        <taxon>Fungi</taxon>
        <taxon>Fungi incertae sedis</taxon>
        <taxon>Mucoromycota</taxon>
        <taxon>Glomeromycotina</taxon>
        <taxon>Glomeromycetes</taxon>
        <taxon>Diversisporales</taxon>
        <taxon>Gigasporaceae</taxon>
        <taxon>Gigaspora</taxon>
    </lineage>
</organism>
<dbReference type="AlphaFoldDB" id="A0A397U0Y1"/>
<accession>A0A397U0Y1</accession>
<name>A0A397U0Y1_9GLOM</name>
<protein>
    <recommendedName>
        <fullName evidence="3">BED-type domain-containing protein</fullName>
    </recommendedName>
</protein>
<gene>
    <name evidence="1" type="ORF">C2G38_2227829</name>
</gene>
<sequence length="164" mass="18524">MQSHISLETGKITINSKTESTQSLPGFTCPDMKIHDYQWIGFWRSLEKGAGNKYTAKCFHCSLELSGRPDRLYAHINICSSWPITDKSCYIKKASASASNPCKSKNLTPDKKQLTKKLKIMESFTDITIALDGWQDVSKILIYGFMSLKEDKEHILDIIDLSAN</sequence>
<keyword evidence="2" id="KW-1185">Reference proteome</keyword>
<evidence type="ECO:0000313" key="1">
    <source>
        <dbReference type="EMBL" id="RIB02439.1"/>
    </source>
</evidence>